<dbReference type="Proteomes" id="UP000012106">
    <property type="component" value="Unassembled WGS sequence"/>
</dbReference>
<name>M6JGI1_9LEPT</name>
<reference evidence="1 2" key="1">
    <citation type="submission" date="2013-01" db="EMBL/GenBank/DDBJ databases">
        <authorList>
            <person name="Harkins D.M."/>
            <person name="Durkin A.S."/>
            <person name="Brinkac L.M."/>
            <person name="Haft D.H."/>
            <person name="Selengut J.D."/>
            <person name="Sanka R."/>
            <person name="DePew J."/>
            <person name="Purushe J."/>
            <person name="Hartskeerl R.A."/>
            <person name="Ahmed A."/>
            <person name="van der Linden H."/>
            <person name="Goris M.G.A."/>
            <person name="Vinetz J.M."/>
            <person name="Sutton G.G."/>
            <person name="Nierman W.C."/>
            <person name="Fouts D.E."/>
        </authorList>
    </citation>
    <scope>NUCLEOTIDE SEQUENCE [LARGE SCALE GENOMIC DNA]</scope>
    <source>
        <strain evidence="1 2">MAVJ 401</strain>
    </source>
</reference>
<accession>M6JGI1</accession>
<proteinExistence type="predicted"/>
<comment type="caution">
    <text evidence="1">The sequence shown here is derived from an EMBL/GenBank/DDBJ whole genome shotgun (WGS) entry which is preliminary data.</text>
</comment>
<dbReference type="EMBL" id="AHMU02000065">
    <property type="protein sequence ID" value="EMN20791.1"/>
    <property type="molecule type" value="Genomic_DNA"/>
</dbReference>
<gene>
    <name evidence="1" type="ORF">LEP1GSC063_2852</name>
</gene>
<sequence>MFGLDVICENADVLAGEVDDGRGVRWGSFRAETEGLKSPTVGIGAKG</sequence>
<evidence type="ECO:0000313" key="1">
    <source>
        <dbReference type="EMBL" id="EMN20791.1"/>
    </source>
</evidence>
<dbReference type="AlphaFoldDB" id="M6JGI1"/>
<organism evidence="1 2">
    <name type="scientific">Leptospira santarosai serovar Arenal str. MAVJ 401</name>
    <dbReference type="NCBI Taxonomy" id="1049976"/>
    <lineage>
        <taxon>Bacteria</taxon>
        <taxon>Pseudomonadati</taxon>
        <taxon>Spirochaetota</taxon>
        <taxon>Spirochaetia</taxon>
        <taxon>Leptospirales</taxon>
        <taxon>Leptospiraceae</taxon>
        <taxon>Leptospira</taxon>
    </lineage>
</organism>
<evidence type="ECO:0000313" key="2">
    <source>
        <dbReference type="Proteomes" id="UP000012106"/>
    </source>
</evidence>
<protein>
    <submittedName>
        <fullName evidence="1">Uncharacterized protein</fullName>
    </submittedName>
</protein>